<evidence type="ECO:0000256" key="5">
    <source>
        <dbReference type="SAM" id="MobiDB-lite"/>
    </source>
</evidence>
<dbReference type="SUPFAM" id="SSF57959">
    <property type="entry name" value="Leucine zipper domain"/>
    <property type="match status" value="1"/>
</dbReference>
<dbReference type="InterPro" id="IPR046347">
    <property type="entry name" value="bZIP_sf"/>
</dbReference>
<reference evidence="8" key="1">
    <citation type="submission" date="2023-11" db="UniProtKB">
        <authorList>
            <consortium name="WormBaseParasite"/>
        </authorList>
    </citation>
    <scope>IDENTIFICATION</scope>
</reference>
<dbReference type="Pfam" id="PF00170">
    <property type="entry name" value="bZIP_1"/>
    <property type="match status" value="1"/>
</dbReference>
<dbReference type="GO" id="GO:0042127">
    <property type="term" value="P:regulation of cell population proliferation"/>
    <property type="evidence" value="ECO:0007669"/>
    <property type="project" value="TreeGrafter"/>
</dbReference>
<dbReference type="AlphaFoldDB" id="A0AA85AVH2"/>
<dbReference type="PROSITE" id="PS00036">
    <property type="entry name" value="BZIP_BASIC"/>
    <property type="match status" value="1"/>
</dbReference>
<evidence type="ECO:0000256" key="4">
    <source>
        <dbReference type="ARBA" id="ARBA00023163"/>
    </source>
</evidence>
<evidence type="ECO:0000259" key="6">
    <source>
        <dbReference type="PROSITE" id="PS50217"/>
    </source>
</evidence>
<dbReference type="InterPro" id="IPR004827">
    <property type="entry name" value="bZIP"/>
</dbReference>
<feature type="region of interest" description="Disordered" evidence="5">
    <location>
        <begin position="281"/>
        <end position="380"/>
    </location>
</feature>
<dbReference type="WBParaSite" id="SMTH1_12310.2">
    <property type="protein sequence ID" value="SMTH1_12310.2"/>
    <property type="gene ID" value="SMTH1_12310"/>
</dbReference>
<feature type="region of interest" description="Disordered" evidence="5">
    <location>
        <begin position="1"/>
        <end position="27"/>
    </location>
</feature>
<keyword evidence="3" id="KW-0238">DNA-binding</keyword>
<evidence type="ECO:0000313" key="8">
    <source>
        <dbReference type="WBParaSite" id="SMTH1_12310.2"/>
    </source>
</evidence>
<sequence>MDKSQSSNDTSSAESSSIKPTTAPRPTTLNILLDNTIKSPALSSFLTPSLEELQPILRSEVEKILQHLKASPQTPGSFLNPKHVTEEQERFANVFTQKLNELRDASSLASLTAALSPVTSAVNNSGLYNINLADFNSQNLPNFAELCRQASQSGINTTPASILFYSPACFDAQSFPSVQTVTPGLVAFQSQQTDSVNSTSEQSITLTNLQNSLSISLPNTAQPATDSEVTTVQLPNGLRLGITTNGASQASVLQMLGIEPQPELVHHAHIQNQSLDPSLWPLNIQTNLPPNDTSDNRRTASASSLQDPDDARPSSVDINLEQNDPMRNVRSSSVSSVSSSSQGNSSRNVAVSNLKDTRLDPTEQSRMRLERKRARNRDAARKCRERKIRLIKSLEKDVIHLSEENRALRNRLSRSRIEVERLKMFVVNHLDKDCPALSSTTLEGVHYRHHSVILTYLQIQSINILTIDTFKNPNNQH</sequence>
<dbReference type="InterPro" id="IPR005643">
    <property type="entry name" value="JNK"/>
</dbReference>
<evidence type="ECO:0000256" key="1">
    <source>
        <dbReference type="ARBA" id="ARBA00006882"/>
    </source>
</evidence>
<dbReference type="Proteomes" id="UP000050791">
    <property type="component" value="Unassembled WGS sequence"/>
</dbReference>
<dbReference type="CDD" id="cd14696">
    <property type="entry name" value="bZIP_Jun"/>
    <property type="match status" value="1"/>
</dbReference>
<evidence type="ECO:0000256" key="2">
    <source>
        <dbReference type="ARBA" id="ARBA00023015"/>
    </source>
</evidence>
<dbReference type="Pfam" id="PF03957">
    <property type="entry name" value="Jun"/>
    <property type="match status" value="1"/>
</dbReference>
<dbReference type="InterPro" id="IPR050946">
    <property type="entry name" value="AP-1_TF_bZIP"/>
</dbReference>
<evidence type="ECO:0000256" key="3">
    <source>
        <dbReference type="ARBA" id="ARBA00023125"/>
    </source>
</evidence>
<feature type="compositionally biased region" description="Polar residues" evidence="5">
    <location>
        <begin position="283"/>
        <end position="306"/>
    </location>
</feature>
<dbReference type="GO" id="GO:0000981">
    <property type="term" value="F:DNA-binding transcription factor activity, RNA polymerase II-specific"/>
    <property type="evidence" value="ECO:0007669"/>
    <property type="project" value="TreeGrafter"/>
</dbReference>
<dbReference type="PRINTS" id="PR00043">
    <property type="entry name" value="LEUZIPPRJUN"/>
</dbReference>
<protein>
    <submittedName>
        <fullName evidence="8">BZIP domain-containing protein</fullName>
    </submittedName>
</protein>
<dbReference type="Gene3D" id="1.20.5.170">
    <property type="match status" value="1"/>
</dbReference>
<feature type="compositionally biased region" description="Low complexity" evidence="5">
    <location>
        <begin position="328"/>
        <end position="349"/>
    </location>
</feature>
<proteinExistence type="inferred from homology"/>
<keyword evidence="2" id="KW-0805">Transcription regulation</keyword>
<evidence type="ECO:0000313" key="7">
    <source>
        <dbReference type="Proteomes" id="UP000050791"/>
    </source>
</evidence>
<feature type="compositionally biased region" description="Low complexity" evidence="5">
    <location>
        <begin position="1"/>
        <end position="17"/>
    </location>
</feature>
<organism evidence="7 8">
    <name type="scientific">Schistosoma mattheei</name>
    <dbReference type="NCBI Taxonomy" id="31246"/>
    <lineage>
        <taxon>Eukaryota</taxon>
        <taxon>Metazoa</taxon>
        <taxon>Spiralia</taxon>
        <taxon>Lophotrochozoa</taxon>
        <taxon>Platyhelminthes</taxon>
        <taxon>Trematoda</taxon>
        <taxon>Digenea</taxon>
        <taxon>Strigeidida</taxon>
        <taxon>Schistosomatoidea</taxon>
        <taxon>Schistosomatidae</taxon>
        <taxon>Schistosoma</taxon>
    </lineage>
</organism>
<dbReference type="PANTHER" id="PTHR11462">
    <property type="entry name" value="JUN TRANSCRIPTION FACTOR-RELATED"/>
    <property type="match status" value="1"/>
</dbReference>
<dbReference type="PROSITE" id="PS50217">
    <property type="entry name" value="BZIP"/>
    <property type="match status" value="1"/>
</dbReference>
<dbReference type="GO" id="GO:0005667">
    <property type="term" value="C:transcription regulator complex"/>
    <property type="evidence" value="ECO:0007669"/>
    <property type="project" value="TreeGrafter"/>
</dbReference>
<dbReference type="GO" id="GO:0051726">
    <property type="term" value="P:regulation of cell cycle"/>
    <property type="evidence" value="ECO:0007669"/>
    <property type="project" value="TreeGrafter"/>
</dbReference>
<name>A0AA85AVH2_9TREM</name>
<comment type="similarity">
    <text evidence="1">Belongs to the bZIP family. Jun subfamily.</text>
</comment>
<feature type="compositionally biased region" description="Basic and acidic residues" evidence="5">
    <location>
        <begin position="355"/>
        <end position="368"/>
    </location>
</feature>
<feature type="domain" description="BZIP" evidence="6">
    <location>
        <begin position="366"/>
        <end position="429"/>
    </location>
</feature>
<accession>A0AA85AVH2</accession>
<feature type="compositionally biased region" description="Polar residues" evidence="5">
    <location>
        <begin position="18"/>
        <end position="27"/>
    </location>
</feature>
<dbReference type="SMART" id="SM00338">
    <property type="entry name" value="BRLZ"/>
    <property type="match status" value="1"/>
</dbReference>
<dbReference type="GO" id="GO:0000978">
    <property type="term" value="F:RNA polymerase II cis-regulatory region sequence-specific DNA binding"/>
    <property type="evidence" value="ECO:0007669"/>
    <property type="project" value="TreeGrafter"/>
</dbReference>
<dbReference type="PANTHER" id="PTHR11462:SF35">
    <property type="entry name" value="TRANSCRIPTION FACTOR JRA"/>
    <property type="match status" value="1"/>
</dbReference>
<dbReference type="InterPro" id="IPR002112">
    <property type="entry name" value="Leuzip_Jun"/>
</dbReference>
<keyword evidence="4" id="KW-0804">Transcription</keyword>